<accession>A0A0A9BH21</accession>
<proteinExistence type="predicted"/>
<name>A0A0A9BH21_ARUDO</name>
<dbReference type="AlphaFoldDB" id="A0A0A9BH21"/>
<evidence type="ECO:0000313" key="1">
    <source>
        <dbReference type="EMBL" id="JAD60530.1"/>
    </source>
</evidence>
<dbReference type="EMBL" id="GBRH01237365">
    <property type="protein sequence ID" value="JAD60530.1"/>
    <property type="molecule type" value="Transcribed_RNA"/>
</dbReference>
<reference evidence="1" key="1">
    <citation type="submission" date="2014-09" db="EMBL/GenBank/DDBJ databases">
        <authorList>
            <person name="Magalhaes I.L.F."/>
            <person name="Oliveira U."/>
            <person name="Santos F.R."/>
            <person name="Vidigal T.H.D.A."/>
            <person name="Brescovit A.D."/>
            <person name="Santos A.J."/>
        </authorList>
    </citation>
    <scope>NUCLEOTIDE SEQUENCE</scope>
    <source>
        <tissue evidence="1">Shoot tissue taken approximately 20 cm above the soil surface</tissue>
    </source>
</reference>
<reference evidence="1" key="2">
    <citation type="journal article" date="2015" name="Data Brief">
        <title>Shoot transcriptome of the giant reed, Arundo donax.</title>
        <authorList>
            <person name="Barrero R.A."/>
            <person name="Guerrero F.D."/>
            <person name="Moolhuijzen P."/>
            <person name="Goolsby J.A."/>
            <person name="Tidwell J."/>
            <person name="Bellgard S.E."/>
            <person name="Bellgard M.I."/>
        </authorList>
    </citation>
    <scope>NUCLEOTIDE SEQUENCE</scope>
    <source>
        <tissue evidence="1">Shoot tissue taken approximately 20 cm above the soil surface</tissue>
    </source>
</reference>
<protein>
    <submittedName>
        <fullName evidence="1">Uncharacterized protein</fullName>
    </submittedName>
</protein>
<organism evidence="1">
    <name type="scientific">Arundo donax</name>
    <name type="common">Giant reed</name>
    <name type="synonym">Donax arundinaceus</name>
    <dbReference type="NCBI Taxonomy" id="35708"/>
    <lineage>
        <taxon>Eukaryota</taxon>
        <taxon>Viridiplantae</taxon>
        <taxon>Streptophyta</taxon>
        <taxon>Embryophyta</taxon>
        <taxon>Tracheophyta</taxon>
        <taxon>Spermatophyta</taxon>
        <taxon>Magnoliopsida</taxon>
        <taxon>Liliopsida</taxon>
        <taxon>Poales</taxon>
        <taxon>Poaceae</taxon>
        <taxon>PACMAD clade</taxon>
        <taxon>Arundinoideae</taxon>
        <taxon>Arundineae</taxon>
        <taxon>Arundo</taxon>
    </lineage>
</organism>
<sequence>MIKKANTMERDILMLEVESTIFFFWKRNRRGFPYRDFIKRELGIESVYMSMYPKKQKKKTKYTPKNYRLCSHDFTSSFKAGFALCMNPRSIPCKVLNSRCSGVAARRRKKLQQL</sequence>